<evidence type="ECO:0000259" key="6">
    <source>
        <dbReference type="PROSITE" id="PS51898"/>
    </source>
</evidence>
<keyword evidence="4" id="KW-0238">DNA-binding</keyword>
<evidence type="ECO:0000313" key="8">
    <source>
        <dbReference type="Proteomes" id="UP000190890"/>
    </source>
</evidence>
<comment type="similarity">
    <text evidence="2">Belongs to the 'phage' integrase family.</text>
</comment>
<dbReference type="EMBL" id="LZZM01000040">
    <property type="protein sequence ID" value="OOM81954.1"/>
    <property type="molecule type" value="Genomic_DNA"/>
</dbReference>
<evidence type="ECO:0000256" key="1">
    <source>
        <dbReference type="ARBA" id="ARBA00003283"/>
    </source>
</evidence>
<dbReference type="InterPro" id="IPR010998">
    <property type="entry name" value="Integrase_recombinase_N"/>
</dbReference>
<feature type="domain" description="Tyr recombinase" evidence="6">
    <location>
        <begin position="100"/>
        <end position="229"/>
    </location>
</feature>
<keyword evidence="3" id="KW-0229">DNA integration</keyword>
<evidence type="ECO:0000256" key="3">
    <source>
        <dbReference type="ARBA" id="ARBA00022908"/>
    </source>
</evidence>
<dbReference type="InterPro" id="IPR011010">
    <property type="entry name" value="DNA_brk_join_enz"/>
</dbReference>
<comment type="function">
    <text evidence="1">Site-specific tyrosine recombinase, which acts by catalyzing the cutting and rejoining of the recombining DNA molecules.</text>
</comment>
<dbReference type="PANTHER" id="PTHR30349">
    <property type="entry name" value="PHAGE INTEGRASE-RELATED"/>
    <property type="match status" value="1"/>
</dbReference>
<dbReference type="Pfam" id="PF00589">
    <property type="entry name" value="Phage_integrase"/>
    <property type="match status" value="1"/>
</dbReference>
<accession>A0A1S8TW09</accession>
<sequence>MKMTELQVNFRKDLVMRGFTESTIKNYLLVAGEFEKFVSLPPTLFQEKHAVDFLYDCIINRKLKEDTANYKNSIIKLLFVVTLNKEWNNLKVPRMKRRKTLPIVLSKSEVKEFLDSIDDLRYKTIFSIIYSGGLRLSEVRNLKVSDIDSNAMKIIVRDGKGKKDRHTLLGCNTLMLLREYWKTYKPKDYLFLGKDRVKPLGLRTIQLAFTKYLAKTKIQNFAMHSLRIF</sequence>
<dbReference type="InterPro" id="IPR002104">
    <property type="entry name" value="Integrase_catalytic"/>
</dbReference>
<evidence type="ECO:0000256" key="4">
    <source>
        <dbReference type="ARBA" id="ARBA00023125"/>
    </source>
</evidence>
<dbReference type="GO" id="GO:0015074">
    <property type="term" value="P:DNA integration"/>
    <property type="evidence" value="ECO:0007669"/>
    <property type="project" value="UniProtKB-KW"/>
</dbReference>
<dbReference type="InterPro" id="IPR050090">
    <property type="entry name" value="Tyrosine_recombinase_XerCD"/>
</dbReference>
<protein>
    <submittedName>
        <fullName evidence="7">Tyrosine recombinase XerC</fullName>
    </submittedName>
</protein>
<keyword evidence="8" id="KW-1185">Reference proteome</keyword>
<proteinExistence type="inferred from homology"/>
<organism evidence="7 8">
    <name type="scientific">Clostridium puniceum</name>
    <dbReference type="NCBI Taxonomy" id="29367"/>
    <lineage>
        <taxon>Bacteria</taxon>
        <taxon>Bacillati</taxon>
        <taxon>Bacillota</taxon>
        <taxon>Clostridia</taxon>
        <taxon>Eubacteriales</taxon>
        <taxon>Clostridiaceae</taxon>
        <taxon>Clostridium</taxon>
    </lineage>
</organism>
<dbReference type="STRING" id="29367.CLPUN_06890"/>
<dbReference type="InterPro" id="IPR004107">
    <property type="entry name" value="Integrase_SAM-like_N"/>
</dbReference>
<dbReference type="GO" id="GO:0006310">
    <property type="term" value="P:DNA recombination"/>
    <property type="evidence" value="ECO:0007669"/>
    <property type="project" value="UniProtKB-KW"/>
</dbReference>
<dbReference type="Gene3D" id="1.10.150.130">
    <property type="match status" value="1"/>
</dbReference>
<comment type="caution">
    <text evidence="7">The sequence shown here is derived from an EMBL/GenBank/DDBJ whole genome shotgun (WGS) entry which is preliminary data.</text>
</comment>
<dbReference type="Gene3D" id="1.10.443.10">
    <property type="entry name" value="Intergrase catalytic core"/>
    <property type="match status" value="1"/>
</dbReference>
<dbReference type="Proteomes" id="UP000190890">
    <property type="component" value="Unassembled WGS sequence"/>
</dbReference>
<dbReference type="AlphaFoldDB" id="A0A1S8TW09"/>
<dbReference type="Pfam" id="PF13495">
    <property type="entry name" value="Phage_int_SAM_4"/>
    <property type="match status" value="1"/>
</dbReference>
<evidence type="ECO:0000313" key="7">
    <source>
        <dbReference type="EMBL" id="OOM81954.1"/>
    </source>
</evidence>
<dbReference type="InterPro" id="IPR013762">
    <property type="entry name" value="Integrase-like_cat_sf"/>
</dbReference>
<dbReference type="GO" id="GO:0003677">
    <property type="term" value="F:DNA binding"/>
    <property type="evidence" value="ECO:0007669"/>
    <property type="project" value="UniProtKB-KW"/>
</dbReference>
<evidence type="ECO:0000256" key="2">
    <source>
        <dbReference type="ARBA" id="ARBA00008857"/>
    </source>
</evidence>
<dbReference type="SUPFAM" id="SSF56349">
    <property type="entry name" value="DNA breaking-rejoining enzymes"/>
    <property type="match status" value="1"/>
</dbReference>
<dbReference type="PROSITE" id="PS51898">
    <property type="entry name" value="TYR_RECOMBINASE"/>
    <property type="match status" value="1"/>
</dbReference>
<keyword evidence="5" id="KW-0233">DNA recombination</keyword>
<gene>
    <name evidence="7" type="primary">xerC_2</name>
    <name evidence="7" type="ORF">CLPUN_06890</name>
</gene>
<reference evidence="7 8" key="1">
    <citation type="submission" date="2016-05" db="EMBL/GenBank/DDBJ databases">
        <title>Microbial solvent formation.</title>
        <authorList>
            <person name="Poehlein A."/>
            <person name="Montoya Solano J.D."/>
            <person name="Flitsch S."/>
            <person name="Krabben P."/>
            <person name="Duerre P."/>
            <person name="Daniel R."/>
        </authorList>
    </citation>
    <scope>NUCLEOTIDE SEQUENCE [LARGE SCALE GENOMIC DNA]</scope>
    <source>
        <strain evidence="7 8">DSM 2619</strain>
    </source>
</reference>
<evidence type="ECO:0000256" key="5">
    <source>
        <dbReference type="ARBA" id="ARBA00023172"/>
    </source>
</evidence>
<name>A0A1S8TW09_9CLOT</name>
<dbReference type="PANTHER" id="PTHR30349:SF41">
    <property type="entry name" value="INTEGRASE_RECOMBINASE PROTEIN MJ0367-RELATED"/>
    <property type="match status" value="1"/>
</dbReference>